<dbReference type="InterPro" id="IPR019201">
    <property type="entry name" value="DUF2065"/>
</dbReference>
<keyword evidence="1" id="KW-0472">Membrane</keyword>
<keyword evidence="1" id="KW-1133">Transmembrane helix</keyword>
<protein>
    <recommendedName>
        <fullName evidence="4">DUF2065 domain-containing protein</fullName>
    </recommendedName>
</protein>
<name>A0A6S6Y0E4_9PROT</name>
<accession>A0A6S6Y0E4</accession>
<proteinExistence type="predicted"/>
<dbReference type="PANTHER" id="PTHR38602">
    <property type="entry name" value="INNER MEMBRANE PROTEIN-RELATED"/>
    <property type="match status" value="1"/>
</dbReference>
<reference evidence="2 3" key="1">
    <citation type="submission" date="2020-03" db="EMBL/GenBank/DDBJ databases">
        <authorList>
            <consortium name="Genoscope - CEA"/>
            <person name="William W."/>
        </authorList>
    </citation>
    <scope>NUCLEOTIDE SEQUENCE [LARGE SCALE GENOMIC DNA]</scope>
    <source>
        <strain evidence="3">DSM 16959</strain>
    </source>
</reference>
<sequence>MIVTASTLLLAFALMLVIEGLLPFLAPRVWRETFRRVTEFTDGQLRFIGLSSLLTGLILMMVVK</sequence>
<dbReference type="KEGG" id="doe:DENOEST_2780"/>
<keyword evidence="1" id="KW-0812">Transmembrane</keyword>
<dbReference type="PANTHER" id="PTHR38602:SF1">
    <property type="entry name" value="INNER MEMBRANE PROTEIN"/>
    <property type="match status" value="1"/>
</dbReference>
<dbReference type="Proteomes" id="UP000515733">
    <property type="component" value="Chromosome"/>
</dbReference>
<keyword evidence="3" id="KW-1185">Reference proteome</keyword>
<dbReference type="EMBL" id="LR778301">
    <property type="protein sequence ID" value="CAB1369945.1"/>
    <property type="molecule type" value="Genomic_DNA"/>
</dbReference>
<evidence type="ECO:0008006" key="4">
    <source>
        <dbReference type="Google" id="ProtNLM"/>
    </source>
</evidence>
<evidence type="ECO:0000256" key="1">
    <source>
        <dbReference type="SAM" id="Phobius"/>
    </source>
</evidence>
<feature type="transmembrane region" description="Helical" evidence="1">
    <location>
        <begin position="44"/>
        <end position="63"/>
    </location>
</feature>
<evidence type="ECO:0000313" key="3">
    <source>
        <dbReference type="Proteomes" id="UP000515733"/>
    </source>
</evidence>
<gene>
    <name evidence="2" type="ORF">DENOEST_2780</name>
</gene>
<dbReference type="AlphaFoldDB" id="A0A6S6Y0E4"/>
<dbReference type="Pfam" id="PF09838">
    <property type="entry name" value="DUF2065"/>
    <property type="match status" value="1"/>
</dbReference>
<organism evidence="2 3">
    <name type="scientific">Denitratisoma oestradiolicum</name>
    <dbReference type="NCBI Taxonomy" id="311182"/>
    <lineage>
        <taxon>Bacteria</taxon>
        <taxon>Pseudomonadati</taxon>
        <taxon>Pseudomonadota</taxon>
        <taxon>Betaproteobacteria</taxon>
        <taxon>Nitrosomonadales</taxon>
        <taxon>Sterolibacteriaceae</taxon>
        <taxon>Denitratisoma</taxon>
    </lineage>
</organism>
<evidence type="ECO:0000313" key="2">
    <source>
        <dbReference type="EMBL" id="CAB1369945.1"/>
    </source>
</evidence>